<accession>A0AAF0EJB0</accession>
<gene>
    <name evidence="2" type="ORF">MNAN1_000603</name>
</gene>
<proteinExistence type="predicted"/>
<dbReference type="AlphaFoldDB" id="A0AAF0EJB0"/>
<keyword evidence="3" id="KW-1185">Reference proteome</keyword>
<feature type="region of interest" description="Disordered" evidence="1">
    <location>
        <begin position="285"/>
        <end position="308"/>
    </location>
</feature>
<evidence type="ECO:0008006" key="4">
    <source>
        <dbReference type="Google" id="ProtNLM"/>
    </source>
</evidence>
<evidence type="ECO:0000256" key="1">
    <source>
        <dbReference type="SAM" id="MobiDB-lite"/>
    </source>
</evidence>
<dbReference type="Proteomes" id="UP001213623">
    <property type="component" value="Chromosome 1"/>
</dbReference>
<organism evidence="2 3">
    <name type="scientific">Malassezia nana</name>
    <dbReference type="NCBI Taxonomy" id="180528"/>
    <lineage>
        <taxon>Eukaryota</taxon>
        <taxon>Fungi</taxon>
        <taxon>Dikarya</taxon>
        <taxon>Basidiomycota</taxon>
        <taxon>Ustilaginomycotina</taxon>
        <taxon>Malasseziomycetes</taxon>
        <taxon>Malasseziales</taxon>
        <taxon>Malasseziaceae</taxon>
        <taxon>Malassezia</taxon>
    </lineage>
</organism>
<dbReference type="EMBL" id="CP119892">
    <property type="protein sequence ID" value="WFD25640.1"/>
    <property type="molecule type" value="Genomic_DNA"/>
</dbReference>
<name>A0AAF0EJB0_9BASI</name>
<reference evidence="2" key="1">
    <citation type="submission" date="2023-03" db="EMBL/GenBank/DDBJ databases">
        <title>Mating type loci evolution in Malassezia.</title>
        <authorList>
            <person name="Coelho M.A."/>
        </authorList>
    </citation>
    <scope>NUCLEOTIDE SEQUENCE</scope>
    <source>
        <strain evidence="2">CBS 9557</strain>
    </source>
</reference>
<protein>
    <recommendedName>
        <fullName evidence="4">BSD domain-containing protein</fullName>
    </recommendedName>
</protein>
<evidence type="ECO:0000313" key="2">
    <source>
        <dbReference type="EMBL" id="WFD25640.1"/>
    </source>
</evidence>
<evidence type="ECO:0000313" key="3">
    <source>
        <dbReference type="Proteomes" id="UP001213623"/>
    </source>
</evidence>
<feature type="region of interest" description="Disordered" evidence="1">
    <location>
        <begin position="82"/>
        <end position="114"/>
    </location>
</feature>
<feature type="compositionally biased region" description="Low complexity" evidence="1">
    <location>
        <begin position="285"/>
        <end position="296"/>
    </location>
</feature>
<sequence>MADEPISAAAALLAVNEDERQIQFTETEVDAFARKVEDKVTDIVGGLSNWWSGVQTQSMHALQMAKDHIEHSGGFVNAARSELSKQDEQVPSPSERARELSRSASELVGDDVPSELAKSKEDIAGSLSNSLHETPVAVSPERGTIWQLLDSHAWKSFRQLAAHSQVERIQSQLTLIAKHGTDSNLGLHSTLKDADSLARKYMQSGESALQSVSKDFQSLVHDIMQKSADKKEASAIRAETSMVPTESTETEALHVVGGDEDDDFVWEDDDDLAVAGHPPMELLAASSTTPAALPASMHSARTKPTSNH</sequence>